<evidence type="ECO:0000256" key="3">
    <source>
        <dbReference type="ARBA" id="ARBA00022679"/>
    </source>
</evidence>
<comment type="caution">
    <text evidence="5">The sequence shown here is derived from an EMBL/GenBank/DDBJ whole genome shotgun (WGS) entry which is preliminary data.</text>
</comment>
<dbReference type="InterPro" id="IPR001173">
    <property type="entry name" value="Glyco_trans_2-like"/>
</dbReference>
<evidence type="ECO:0000259" key="4">
    <source>
        <dbReference type="Pfam" id="PF00535"/>
    </source>
</evidence>
<dbReference type="AlphaFoldDB" id="A0A4R4EFL5"/>
<accession>A0A4R4EFL5</accession>
<evidence type="ECO:0000313" key="5">
    <source>
        <dbReference type="EMBL" id="TCZ76885.1"/>
    </source>
</evidence>
<dbReference type="OrthoDB" id="396512at2"/>
<reference evidence="5 6" key="1">
    <citation type="submission" date="2019-03" db="EMBL/GenBank/DDBJ databases">
        <authorList>
            <person name="Kim M.K.M."/>
        </authorList>
    </citation>
    <scope>NUCLEOTIDE SEQUENCE [LARGE SCALE GENOMIC DNA]</scope>
    <source>
        <strain evidence="5 6">18JY21-1</strain>
    </source>
</reference>
<feature type="domain" description="Glycosyltransferase 2-like" evidence="4">
    <location>
        <begin position="7"/>
        <end position="169"/>
    </location>
</feature>
<dbReference type="SUPFAM" id="SSF53448">
    <property type="entry name" value="Nucleotide-diphospho-sugar transferases"/>
    <property type="match status" value="1"/>
</dbReference>
<name>A0A4R4EFL5_9BACL</name>
<comment type="similarity">
    <text evidence="1">Belongs to the glycosyltransferase 2 family.</text>
</comment>
<dbReference type="CDD" id="cd00761">
    <property type="entry name" value="Glyco_tranf_GTA_type"/>
    <property type="match status" value="1"/>
</dbReference>
<dbReference type="Proteomes" id="UP000295418">
    <property type="component" value="Unassembled WGS sequence"/>
</dbReference>
<keyword evidence="3 5" id="KW-0808">Transferase</keyword>
<dbReference type="EMBL" id="SKFG01000011">
    <property type="protein sequence ID" value="TCZ76885.1"/>
    <property type="molecule type" value="Genomic_DNA"/>
</dbReference>
<dbReference type="PANTHER" id="PTHR22916:SF51">
    <property type="entry name" value="GLYCOSYLTRANSFERASE EPSH-RELATED"/>
    <property type="match status" value="1"/>
</dbReference>
<keyword evidence="6" id="KW-1185">Reference proteome</keyword>
<evidence type="ECO:0000256" key="2">
    <source>
        <dbReference type="ARBA" id="ARBA00022676"/>
    </source>
</evidence>
<proteinExistence type="inferred from homology"/>
<protein>
    <submittedName>
        <fullName evidence="5">Glycosyltransferase family 2 protein</fullName>
    </submittedName>
</protein>
<dbReference type="GO" id="GO:0016757">
    <property type="term" value="F:glycosyltransferase activity"/>
    <property type="evidence" value="ECO:0007669"/>
    <property type="project" value="UniProtKB-KW"/>
</dbReference>
<evidence type="ECO:0000256" key="1">
    <source>
        <dbReference type="ARBA" id="ARBA00006739"/>
    </source>
</evidence>
<sequence length="317" mass="36964">MEIPKITVIMLTYNRKEYLNRSIESVLTQTYRNFDFIIINNGSTDGTDEVVKQYAQEDHRIKLIHVSENRGAAVQRNNGINLAQTEFLTFVDDDDCCEPQMLEVLWNLANEHQADISMCGSWNDFNGRLEPYFIFDELLVLNKIHGLDELLKREKYNVAPPTKLFRKSLFDGIRFKENVRVDDIHVIYKVFTNATTVVAQGVPLYRFTKHGGNMTSFIHNNSLSPAILEEYLSAFRERTEYLSKKVPEIAPRAKYSELSYMISMCDKIIQNCITDCLSLYNRMVETLYRNIDELNRSTFLTEREKNILQRVTINKVK</sequence>
<organism evidence="5 6">
    <name type="scientific">Paenibacillus albiflavus</name>
    <dbReference type="NCBI Taxonomy" id="2545760"/>
    <lineage>
        <taxon>Bacteria</taxon>
        <taxon>Bacillati</taxon>
        <taxon>Bacillota</taxon>
        <taxon>Bacilli</taxon>
        <taxon>Bacillales</taxon>
        <taxon>Paenibacillaceae</taxon>
        <taxon>Paenibacillus</taxon>
    </lineage>
</organism>
<keyword evidence="2" id="KW-0328">Glycosyltransferase</keyword>
<gene>
    <name evidence="5" type="ORF">E0485_12830</name>
</gene>
<dbReference type="Pfam" id="PF00535">
    <property type="entry name" value="Glycos_transf_2"/>
    <property type="match status" value="1"/>
</dbReference>
<dbReference type="Gene3D" id="3.90.550.10">
    <property type="entry name" value="Spore Coat Polysaccharide Biosynthesis Protein SpsA, Chain A"/>
    <property type="match status" value="1"/>
</dbReference>
<dbReference type="RefSeq" id="WP_132418473.1">
    <property type="nucleotide sequence ID" value="NZ_SKFG01000011.1"/>
</dbReference>
<evidence type="ECO:0000313" key="6">
    <source>
        <dbReference type="Proteomes" id="UP000295418"/>
    </source>
</evidence>
<dbReference type="PANTHER" id="PTHR22916">
    <property type="entry name" value="GLYCOSYLTRANSFERASE"/>
    <property type="match status" value="1"/>
</dbReference>
<dbReference type="InterPro" id="IPR029044">
    <property type="entry name" value="Nucleotide-diphossugar_trans"/>
</dbReference>